<feature type="compositionally biased region" description="Polar residues" evidence="7">
    <location>
        <begin position="289"/>
        <end position="300"/>
    </location>
</feature>
<keyword evidence="4" id="KW-0175">Coiled coil</keyword>
<dbReference type="InterPro" id="IPR006447">
    <property type="entry name" value="Myb_dom_plants"/>
</dbReference>
<comment type="subcellular location">
    <subcellularLocation>
        <location evidence="1">Nucleus</location>
    </subcellularLocation>
</comment>
<evidence type="ECO:0000313" key="10">
    <source>
        <dbReference type="Proteomes" id="UP000245207"/>
    </source>
</evidence>
<keyword evidence="6" id="KW-0539">Nucleus</keyword>
<evidence type="ECO:0000256" key="6">
    <source>
        <dbReference type="ARBA" id="ARBA00023242"/>
    </source>
</evidence>
<dbReference type="AlphaFoldDB" id="A0A2U1LMR2"/>
<dbReference type="InterPro" id="IPR025756">
    <property type="entry name" value="Myb_CC_LHEQLE"/>
</dbReference>
<feature type="domain" description="HTH myb-type" evidence="8">
    <location>
        <begin position="123"/>
        <end position="181"/>
    </location>
</feature>
<dbReference type="Pfam" id="PF00249">
    <property type="entry name" value="Myb_DNA-binding"/>
    <property type="match status" value="2"/>
</dbReference>
<keyword evidence="10" id="KW-1185">Reference proteome</keyword>
<name>A0A2U1LMR2_ARTAN</name>
<gene>
    <name evidence="9" type="ORF">CTI12_AA474600</name>
</gene>
<accession>A0A2U1LMR2</accession>
<dbReference type="FunFam" id="1.10.10.60:FF:000007">
    <property type="entry name" value="Two-component response regulator"/>
    <property type="match status" value="2"/>
</dbReference>
<dbReference type="NCBIfam" id="TIGR01557">
    <property type="entry name" value="myb_SHAQKYF"/>
    <property type="match status" value="2"/>
</dbReference>
<proteinExistence type="inferred from homology"/>
<sequence length="527" mass="59737">MEHIVSPDSAVLAAERYLGSFNEDKDFSSQPEIILDNCVCPHENGYLSSYNRSVKIGIPSERDQMRNLKRKSRDKSDVSGCRGSQPSICYNGNHYSSERFGHSRSTSGQVSVSYKNSGTAVSSKTRLKWTQDLHDRFEDCVSSLGGAEKATPKAILKLMASDGLTIFQVKSHLQKYRMAKYLPVSEKARQEDHYQHTISCRQETPSCSKGIMEHIVSPDSAVLAAERYLGSFNEDKDFSSQPEIILDNCVCPHENGYLSLYNRSVKNGIPSERDQMRNLKRKSRDKSDVSGSRGSQPSICYNGNHYSGERFGHSRPISGQVSVSYKNSGTVVSSKTRLKWTQDLHDRFEDCVCRLGGAEKATPKAILKLMASDGLTIFQVKSHLQKYRMAKYLPVSEKGNLEESTSIRTISQIENSISGMQFKDALQMQLAVQRQLHEQLEIQRNLQLRIEEQTKKLKKMFDQHKQQKANKSRNSDITFSQDDHHSTNFDNEEILDFEDDSFPIQDKLDLHQDSSSFFDQRSMCASD</sequence>
<dbReference type="PROSITE" id="PS51294">
    <property type="entry name" value="HTH_MYB"/>
    <property type="match status" value="1"/>
</dbReference>
<dbReference type="InterPro" id="IPR001005">
    <property type="entry name" value="SANT/Myb"/>
</dbReference>
<dbReference type="SUPFAM" id="SSF46689">
    <property type="entry name" value="Homeodomain-like"/>
    <property type="match status" value="2"/>
</dbReference>
<dbReference type="OrthoDB" id="551907at2759"/>
<dbReference type="GO" id="GO:0003700">
    <property type="term" value="F:DNA-binding transcription factor activity"/>
    <property type="evidence" value="ECO:0007669"/>
    <property type="project" value="InterPro"/>
</dbReference>
<organism evidence="9 10">
    <name type="scientific">Artemisia annua</name>
    <name type="common">Sweet wormwood</name>
    <dbReference type="NCBI Taxonomy" id="35608"/>
    <lineage>
        <taxon>Eukaryota</taxon>
        <taxon>Viridiplantae</taxon>
        <taxon>Streptophyta</taxon>
        <taxon>Embryophyta</taxon>
        <taxon>Tracheophyta</taxon>
        <taxon>Spermatophyta</taxon>
        <taxon>Magnoliopsida</taxon>
        <taxon>eudicotyledons</taxon>
        <taxon>Gunneridae</taxon>
        <taxon>Pentapetalae</taxon>
        <taxon>asterids</taxon>
        <taxon>campanulids</taxon>
        <taxon>Asterales</taxon>
        <taxon>Asteraceae</taxon>
        <taxon>Asteroideae</taxon>
        <taxon>Anthemideae</taxon>
        <taxon>Artemisiinae</taxon>
        <taxon>Artemisia</taxon>
    </lineage>
</organism>
<evidence type="ECO:0000256" key="1">
    <source>
        <dbReference type="ARBA" id="ARBA00004123"/>
    </source>
</evidence>
<dbReference type="Gene3D" id="1.10.10.60">
    <property type="entry name" value="Homeodomain-like"/>
    <property type="match status" value="2"/>
</dbReference>
<dbReference type="Proteomes" id="UP000245207">
    <property type="component" value="Unassembled WGS sequence"/>
</dbReference>
<dbReference type="PANTHER" id="PTHR31499">
    <property type="entry name" value="MYB FAMILY TRANSCRIPTION FACTOR PHL11"/>
    <property type="match status" value="1"/>
</dbReference>
<reference evidence="9 10" key="1">
    <citation type="journal article" date="2018" name="Mol. Plant">
        <title>The genome of Artemisia annua provides insight into the evolution of Asteraceae family and artemisinin biosynthesis.</title>
        <authorList>
            <person name="Shen Q."/>
            <person name="Zhang L."/>
            <person name="Liao Z."/>
            <person name="Wang S."/>
            <person name="Yan T."/>
            <person name="Shi P."/>
            <person name="Liu M."/>
            <person name="Fu X."/>
            <person name="Pan Q."/>
            <person name="Wang Y."/>
            <person name="Lv Z."/>
            <person name="Lu X."/>
            <person name="Zhang F."/>
            <person name="Jiang W."/>
            <person name="Ma Y."/>
            <person name="Chen M."/>
            <person name="Hao X."/>
            <person name="Li L."/>
            <person name="Tang Y."/>
            <person name="Lv G."/>
            <person name="Zhou Y."/>
            <person name="Sun X."/>
            <person name="Brodelius P.E."/>
            <person name="Rose J.K.C."/>
            <person name="Tang K."/>
        </authorList>
    </citation>
    <scope>NUCLEOTIDE SEQUENCE [LARGE SCALE GENOMIC DNA]</scope>
    <source>
        <strain evidence="10">cv. Huhao1</strain>
        <tissue evidence="9">Leaf</tissue>
    </source>
</reference>
<dbReference type="InterPro" id="IPR046955">
    <property type="entry name" value="PHR1-like"/>
</dbReference>
<evidence type="ECO:0000256" key="4">
    <source>
        <dbReference type="ARBA" id="ARBA00023054"/>
    </source>
</evidence>
<keyword evidence="5" id="KW-0804">Transcription</keyword>
<dbReference type="GO" id="GO:0005634">
    <property type="term" value="C:nucleus"/>
    <property type="evidence" value="ECO:0007669"/>
    <property type="project" value="UniProtKB-SubCell"/>
</dbReference>
<evidence type="ECO:0000256" key="5">
    <source>
        <dbReference type="ARBA" id="ARBA00023163"/>
    </source>
</evidence>
<evidence type="ECO:0000256" key="2">
    <source>
        <dbReference type="ARBA" id="ARBA00006783"/>
    </source>
</evidence>
<keyword evidence="3" id="KW-0805">Transcription regulation</keyword>
<comment type="similarity">
    <text evidence="2">Belongs to the MYB-CC family.</text>
</comment>
<dbReference type="GO" id="GO:0003677">
    <property type="term" value="F:DNA binding"/>
    <property type="evidence" value="ECO:0007669"/>
    <property type="project" value="InterPro"/>
</dbReference>
<comment type="caution">
    <text evidence="9">The sequence shown here is derived from an EMBL/GenBank/DDBJ whole genome shotgun (WGS) entry which is preliminary data.</text>
</comment>
<dbReference type="Pfam" id="PF14379">
    <property type="entry name" value="Myb_CC_LHEQLE"/>
    <property type="match status" value="1"/>
</dbReference>
<evidence type="ECO:0000259" key="8">
    <source>
        <dbReference type="PROSITE" id="PS51294"/>
    </source>
</evidence>
<feature type="region of interest" description="Disordered" evidence="7">
    <location>
        <begin position="269"/>
        <end position="300"/>
    </location>
</feature>
<evidence type="ECO:0000256" key="3">
    <source>
        <dbReference type="ARBA" id="ARBA00023015"/>
    </source>
</evidence>
<protein>
    <submittedName>
        <fullName evidence="9">Myb domain</fullName>
    </submittedName>
</protein>
<dbReference type="STRING" id="35608.A0A2U1LMR2"/>
<dbReference type="PANTHER" id="PTHR31499:SF85">
    <property type="entry name" value="TRANSCRIPTION FACTOR MYB-RELATED FAMILY"/>
    <property type="match status" value="1"/>
</dbReference>
<dbReference type="InterPro" id="IPR017930">
    <property type="entry name" value="Myb_dom"/>
</dbReference>
<evidence type="ECO:0000313" key="9">
    <source>
        <dbReference type="EMBL" id="PWA50285.1"/>
    </source>
</evidence>
<feature type="region of interest" description="Disordered" evidence="7">
    <location>
        <begin position="464"/>
        <end position="489"/>
    </location>
</feature>
<evidence type="ECO:0000256" key="7">
    <source>
        <dbReference type="SAM" id="MobiDB-lite"/>
    </source>
</evidence>
<dbReference type="InterPro" id="IPR009057">
    <property type="entry name" value="Homeodomain-like_sf"/>
</dbReference>
<dbReference type="EMBL" id="PKPP01008594">
    <property type="protein sequence ID" value="PWA50285.1"/>
    <property type="molecule type" value="Genomic_DNA"/>
</dbReference>